<dbReference type="Proteomes" id="UP001516400">
    <property type="component" value="Unassembled WGS sequence"/>
</dbReference>
<dbReference type="EMBL" id="JABFTP020000103">
    <property type="protein sequence ID" value="KAL3277540.1"/>
    <property type="molecule type" value="Genomic_DNA"/>
</dbReference>
<evidence type="ECO:0000259" key="1">
    <source>
        <dbReference type="Pfam" id="PF16178"/>
    </source>
</evidence>
<organism evidence="2 3">
    <name type="scientific">Cryptolaemus montrouzieri</name>
    <dbReference type="NCBI Taxonomy" id="559131"/>
    <lineage>
        <taxon>Eukaryota</taxon>
        <taxon>Metazoa</taxon>
        <taxon>Ecdysozoa</taxon>
        <taxon>Arthropoda</taxon>
        <taxon>Hexapoda</taxon>
        <taxon>Insecta</taxon>
        <taxon>Pterygota</taxon>
        <taxon>Neoptera</taxon>
        <taxon>Endopterygota</taxon>
        <taxon>Coleoptera</taxon>
        <taxon>Polyphaga</taxon>
        <taxon>Cucujiformia</taxon>
        <taxon>Coccinelloidea</taxon>
        <taxon>Coccinellidae</taxon>
        <taxon>Scymninae</taxon>
        <taxon>Scymnini</taxon>
        <taxon>Cryptolaemus</taxon>
    </lineage>
</organism>
<evidence type="ECO:0000313" key="2">
    <source>
        <dbReference type="EMBL" id="KAL3277540.1"/>
    </source>
</evidence>
<dbReference type="InterPro" id="IPR032394">
    <property type="entry name" value="Anoct_dimer"/>
</dbReference>
<reference evidence="2 3" key="1">
    <citation type="journal article" date="2021" name="BMC Biol.">
        <title>Horizontally acquired antibacterial genes associated with adaptive radiation of ladybird beetles.</title>
        <authorList>
            <person name="Li H.S."/>
            <person name="Tang X.F."/>
            <person name="Huang Y.H."/>
            <person name="Xu Z.Y."/>
            <person name="Chen M.L."/>
            <person name="Du X.Y."/>
            <person name="Qiu B.Y."/>
            <person name="Chen P.T."/>
            <person name="Zhang W."/>
            <person name="Slipinski A."/>
            <person name="Escalona H.E."/>
            <person name="Waterhouse R.M."/>
            <person name="Zwick A."/>
            <person name="Pang H."/>
        </authorList>
    </citation>
    <scope>NUCLEOTIDE SEQUENCE [LARGE SCALE GENOMIC DNA]</scope>
    <source>
        <strain evidence="2">SYSU2018</strain>
    </source>
</reference>
<protein>
    <recommendedName>
        <fullName evidence="1">Anoctamin dimerisation domain-containing protein</fullName>
    </recommendedName>
</protein>
<dbReference type="Pfam" id="PF16178">
    <property type="entry name" value="Anoct_dimer"/>
    <property type="match status" value="1"/>
</dbReference>
<evidence type="ECO:0000313" key="3">
    <source>
        <dbReference type="Proteomes" id="UP001516400"/>
    </source>
</evidence>
<comment type="caution">
    <text evidence="2">The sequence shown here is derived from an EMBL/GenBank/DDBJ whole genome shotgun (WGS) entry which is preliminary data.</text>
</comment>
<name>A0ABD2NG78_9CUCU</name>
<gene>
    <name evidence="2" type="ORF">HHI36_012884</name>
</gene>
<proteinExistence type="predicted"/>
<dbReference type="AlphaFoldDB" id="A0ABD2NG78"/>
<keyword evidence="3" id="KW-1185">Reference proteome</keyword>
<feature type="domain" description="Anoctamin dimerisation" evidence="1">
    <location>
        <begin position="12"/>
        <end position="49"/>
    </location>
</feature>
<sequence>MKYHLIRAIKKEKIPIKDNNVKFLKIHVPHEVLEEFADLHNIELSYKSKSPRLRKIIPWLPCIYTDLSLAGPDSELYKRAKYVPVNS</sequence>
<accession>A0ABD2NG78</accession>